<accession>A0A7W8Z3G3</accession>
<evidence type="ECO:0000256" key="1">
    <source>
        <dbReference type="SAM" id="MobiDB-lite"/>
    </source>
</evidence>
<gene>
    <name evidence="2" type="ORF">BJ981_002371</name>
</gene>
<feature type="compositionally biased region" description="Basic and acidic residues" evidence="1">
    <location>
        <begin position="43"/>
        <end position="65"/>
    </location>
</feature>
<proteinExistence type="predicted"/>
<feature type="region of interest" description="Disordered" evidence="1">
    <location>
        <begin position="43"/>
        <end position="69"/>
    </location>
</feature>
<evidence type="ECO:0000313" key="3">
    <source>
        <dbReference type="Proteomes" id="UP000588112"/>
    </source>
</evidence>
<dbReference type="Proteomes" id="UP000588112">
    <property type="component" value="Unassembled WGS sequence"/>
</dbReference>
<comment type="caution">
    <text evidence="2">The sequence shown here is derived from an EMBL/GenBank/DDBJ whole genome shotgun (WGS) entry which is preliminary data.</text>
</comment>
<protein>
    <submittedName>
        <fullName evidence="2">Uncharacterized protein</fullName>
    </submittedName>
</protein>
<dbReference type="AlphaFoldDB" id="A0A7W8Z3G3"/>
<keyword evidence="3" id="KW-1185">Reference proteome</keyword>
<reference evidence="2 3" key="1">
    <citation type="submission" date="2020-08" db="EMBL/GenBank/DDBJ databases">
        <title>Sequencing the genomes of 1000 actinobacteria strains.</title>
        <authorList>
            <person name="Klenk H.-P."/>
        </authorList>
    </citation>
    <scope>NUCLEOTIDE SEQUENCE [LARGE SCALE GENOMIC DNA]</scope>
    <source>
        <strain evidence="2 3">DSM 45790</strain>
    </source>
</reference>
<organism evidence="2 3">
    <name type="scientific">Sphaerisporangium krabiense</name>
    <dbReference type="NCBI Taxonomy" id="763782"/>
    <lineage>
        <taxon>Bacteria</taxon>
        <taxon>Bacillati</taxon>
        <taxon>Actinomycetota</taxon>
        <taxon>Actinomycetes</taxon>
        <taxon>Streptosporangiales</taxon>
        <taxon>Streptosporangiaceae</taxon>
        <taxon>Sphaerisporangium</taxon>
    </lineage>
</organism>
<evidence type="ECO:0000313" key="2">
    <source>
        <dbReference type="EMBL" id="MBB5626672.1"/>
    </source>
</evidence>
<sequence>MTFAGIWNWLTHLNYGDVPTWVASVGTVGALWFAASTIKHQTKQMEDDRKRRDEEERQRKVDAKKTQLGQARQVMRDVQPLQPKDEALNALVRLVFCFPRSRGAFQLCGSYRRESSQESFRDRLRRRVSGAVAARPFW</sequence>
<dbReference type="EMBL" id="JACHBR010000001">
    <property type="protein sequence ID" value="MBB5626672.1"/>
    <property type="molecule type" value="Genomic_DNA"/>
</dbReference>
<dbReference type="RefSeq" id="WP_184610773.1">
    <property type="nucleotide sequence ID" value="NZ_BOOS01000029.1"/>
</dbReference>
<name>A0A7W8Z3G3_9ACTN</name>